<dbReference type="Proteomes" id="UP000061010">
    <property type="component" value="Chromosome"/>
</dbReference>
<gene>
    <name evidence="2" type="ORF">AOT14_32410</name>
</gene>
<dbReference type="Pfam" id="PF11339">
    <property type="entry name" value="DUF3141"/>
    <property type="match status" value="1"/>
</dbReference>
<feature type="compositionally biased region" description="Low complexity" evidence="1">
    <location>
        <begin position="795"/>
        <end position="836"/>
    </location>
</feature>
<evidence type="ECO:0000313" key="3">
    <source>
        <dbReference type="Proteomes" id="UP000061010"/>
    </source>
</evidence>
<dbReference type="EMBL" id="CP012900">
    <property type="protein sequence ID" value="ALJ29581.1"/>
    <property type="molecule type" value="Genomic_DNA"/>
</dbReference>
<evidence type="ECO:0000313" key="2">
    <source>
        <dbReference type="EMBL" id="ALJ29581.1"/>
    </source>
</evidence>
<proteinExistence type="predicted"/>
<dbReference type="InterPro" id="IPR051321">
    <property type="entry name" value="PHA/PHB_synthase"/>
</dbReference>
<sequence>MCLRPLFIQFFSFIIDGVPIAMNQDTTTSPTAAWGQLLWDPLRLSAMANEYAVDAWQRSILYADVRRQRGNQYQEHLQEQTPNVLDFASEVIMSGLDLPQPVNYGLVRILPPADTPSDPHKRPFVVVDPRAGHGPGIGGFKPDSEVGAALKAGHPCYFVGFLPDPVPGQTVEDVMRAEAAFVRRVGELHPGSRGKPAVIGNCQAGWQILMAAAVWPELFGPIIVAGAPLSYWAGDNPMRYAGGLTGGSWLTALTSDLGAGRFDGAWLVQNFENLDPANTLWSKQYNLYANVDTEGPRYLQFEKYWGGHVFLNDVEMQYIVDNLFIGNKLSTAQLMTSDGVRIDLRNIRSPIVVFCSYGDNITPPPQALGWITDLYRNDLDVLGHDQTIVYATHDSIGHLGIFVSGSVGRKEHQEFAANIDVIDVLPAGIHRMLVDENPDGSQEGEPTGNAYLTRIQRSNIDEVREIVRPDPENDRRFAAVARISEVNLACYRSFVQPWMRALVTDQGAKWLEPLHPLRMGYELWSDRHPLAAAVHEAAQHVRDHRQPVSEANPFLQLQAQFSTAVEQMLDQFRDCRDQIYAQAFDTLYSLPLVQAMTGQSLHDDAPPRPHPSETPEHRQYLAQELTRLEADIHSGGITEASIRALFFVLAARGEADGRHFRHAKELARPHLANDFDMQVFRHLVRRQALLMRLDEDATVSAIPGLLNGIAPDDIRQVAGMIVQVIGSGGVLSAQEQTRLEQVSTLFEQAERQAQAASAPAVISPATDTSATVVDAKSTTAMPRSASGTSAAVEDANAAPAMPSSASDTSAPAINTTSKTSSPKPKAPQKKTATQKTVSKTPAAPRTSQTRRGKGK</sequence>
<dbReference type="KEGG" id="sacz:AOT14_32410"/>
<evidence type="ECO:0000256" key="1">
    <source>
        <dbReference type="SAM" id="MobiDB-lite"/>
    </source>
</evidence>
<protein>
    <submittedName>
        <fullName evidence="2">3-hydroxyalkanoate synthetase</fullName>
    </submittedName>
</protein>
<feature type="compositionally biased region" description="Polar residues" evidence="1">
    <location>
        <begin position="766"/>
        <end position="789"/>
    </location>
</feature>
<organism evidence="2 3">
    <name type="scientific">Stenotrophomonas acidaminiphila</name>
    <dbReference type="NCBI Taxonomy" id="128780"/>
    <lineage>
        <taxon>Bacteria</taxon>
        <taxon>Pseudomonadati</taxon>
        <taxon>Pseudomonadota</taxon>
        <taxon>Gammaproteobacteria</taxon>
        <taxon>Lysobacterales</taxon>
        <taxon>Lysobacteraceae</taxon>
        <taxon>Stenotrophomonas</taxon>
    </lineage>
</organism>
<dbReference type="PANTHER" id="PTHR36837">
    <property type="entry name" value="POLY(3-HYDROXYALKANOATE) POLYMERASE SUBUNIT PHAC"/>
    <property type="match status" value="1"/>
</dbReference>
<accession>A0A0S1B3F0</accession>
<feature type="compositionally biased region" description="Low complexity" evidence="1">
    <location>
        <begin position="756"/>
        <end position="765"/>
    </location>
</feature>
<reference evidence="2 3" key="1">
    <citation type="journal article" date="2015" name="Genome Announc.">
        <title>Complete Genome Sequencing of Stenotrophomonas acidaminiphila ZAC14D2_NAIMI4_2, a Multidrug-Resistant Strain Isolated from Sediments of a Polluted River in Mexico, Uncovers New Antibiotic Resistance Genes and a Novel Class-II Lasso Peptide Biosynthesis Gene Cluster.</title>
        <authorList>
            <person name="Vinuesa P."/>
            <person name="Ochoa-Sanchez L.E."/>
        </authorList>
    </citation>
    <scope>NUCLEOTIDE SEQUENCE [LARGE SCALE GENOMIC DNA]</scope>
    <source>
        <strain evidence="2 3">ZAC14D2_NAIMI4_2</strain>
    </source>
</reference>
<dbReference type="AlphaFoldDB" id="A0A0S1B3F0"/>
<dbReference type="Gene3D" id="3.40.50.1820">
    <property type="entry name" value="alpha/beta hydrolase"/>
    <property type="match status" value="1"/>
</dbReference>
<keyword evidence="3" id="KW-1185">Reference proteome</keyword>
<dbReference type="InterPro" id="IPR029058">
    <property type="entry name" value="AB_hydrolase_fold"/>
</dbReference>
<dbReference type="InterPro" id="IPR024501">
    <property type="entry name" value="DUF3141"/>
</dbReference>
<dbReference type="PATRIC" id="fig|128780.6.peg.3276"/>
<name>A0A0S1B3F0_9GAMM</name>
<dbReference type="SUPFAM" id="SSF53474">
    <property type="entry name" value="alpha/beta-Hydrolases"/>
    <property type="match status" value="1"/>
</dbReference>
<dbReference type="PANTHER" id="PTHR36837:SF2">
    <property type="entry name" value="POLY(3-HYDROXYALKANOATE) POLYMERASE SUBUNIT PHAC"/>
    <property type="match status" value="1"/>
</dbReference>
<feature type="region of interest" description="Disordered" evidence="1">
    <location>
        <begin position="756"/>
        <end position="855"/>
    </location>
</feature>